<dbReference type="OrthoDB" id="635259at2"/>
<gene>
    <name evidence="2" type="ORF">SAMN05660909_05551</name>
</gene>
<organism evidence="2 3">
    <name type="scientific">Chitinophaga terrae</name>
    <name type="common">ex Kim and Jung 2007</name>
    <dbReference type="NCBI Taxonomy" id="408074"/>
    <lineage>
        <taxon>Bacteria</taxon>
        <taxon>Pseudomonadati</taxon>
        <taxon>Bacteroidota</taxon>
        <taxon>Chitinophagia</taxon>
        <taxon>Chitinophagales</taxon>
        <taxon>Chitinophagaceae</taxon>
        <taxon>Chitinophaga</taxon>
    </lineage>
</organism>
<evidence type="ECO:0000313" key="2">
    <source>
        <dbReference type="EMBL" id="SEB11093.1"/>
    </source>
</evidence>
<dbReference type="AlphaFoldDB" id="A0A1H4GNA9"/>
<dbReference type="InterPro" id="IPR018060">
    <property type="entry name" value="HTH_AraC"/>
</dbReference>
<dbReference type="RefSeq" id="WP_089766186.1">
    <property type="nucleotide sequence ID" value="NZ_BKAT01000070.1"/>
</dbReference>
<proteinExistence type="predicted"/>
<evidence type="ECO:0000259" key="1">
    <source>
        <dbReference type="PROSITE" id="PS01124"/>
    </source>
</evidence>
<dbReference type="STRING" id="408074.SAMN05660909_05551"/>
<name>A0A1H4GNA9_9BACT</name>
<accession>A0A1H4GNA9</accession>
<reference evidence="3" key="1">
    <citation type="submission" date="2016-10" db="EMBL/GenBank/DDBJ databases">
        <authorList>
            <person name="Varghese N."/>
            <person name="Submissions S."/>
        </authorList>
    </citation>
    <scope>NUCLEOTIDE SEQUENCE [LARGE SCALE GENOMIC DNA]</scope>
    <source>
        <strain evidence="3">DSM 23920</strain>
    </source>
</reference>
<keyword evidence="3" id="KW-1185">Reference proteome</keyword>
<dbReference type="GO" id="GO:0043565">
    <property type="term" value="F:sequence-specific DNA binding"/>
    <property type="evidence" value="ECO:0007669"/>
    <property type="project" value="InterPro"/>
</dbReference>
<dbReference type="PROSITE" id="PS01124">
    <property type="entry name" value="HTH_ARAC_FAMILY_2"/>
    <property type="match status" value="1"/>
</dbReference>
<dbReference type="EMBL" id="FNRL01000048">
    <property type="protein sequence ID" value="SEB11093.1"/>
    <property type="molecule type" value="Genomic_DNA"/>
</dbReference>
<evidence type="ECO:0000313" key="3">
    <source>
        <dbReference type="Proteomes" id="UP000199656"/>
    </source>
</evidence>
<dbReference type="SMART" id="SM00342">
    <property type="entry name" value="HTH_ARAC"/>
    <property type="match status" value="1"/>
</dbReference>
<dbReference type="Proteomes" id="UP000199656">
    <property type="component" value="Unassembled WGS sequence"/>
</dbReference>
<dbReference type="Pfam" id="PF12833">
    <property type="entry name" value="HTH_18"/>
    <property type="match status" value="1"/>
</dbReference>
<feature type="domain" description="HTH araC/xylS-type" evidence="1">
    <location>
        <begin position="158"/>
        <end position="262"/>
    </location>
</feature>
<protein>
    <submittedName>
        <fullName evidence="2">Helix-turn-helix domain-containing protein</fullName>
    </submittedName>
</protein>
<dbReference type="GO" id="GO:0003700">
    <property type="term" value="F:DNA-binding transcription factor activity"/>
    <property type="evidence" value="ECO:0007669"/>
    <property type="project" value="InterPro"/>
</dbReference>
<dbReference type="Gene3D" id="1.10.10.60">
    <property type="entry name" value="Homeodomain-like"/>
    <property type="match status" value="1"/>
</dbReference>
<sequence>MNQNEANSGYRIAVPAEFEEVFTHFYFDENTTAKPISRTVLPSYQTIMVFNFGPPVSFLTTPGNQVSIPPVVVTGPVRQLVHYIMPPGSAMLIANFKDDAFFRFFGIALVCETAVHPDELINSNCFTMLWNELNRMPDNAARVKYLLDFCRPYLKERNNLMEQIAEFRNGHVSPIKELSGRNDLTERAVQLHHKKLLGYSAKEIARYQRFLKAVRMLQEITAAAPKVDWFEVIAECGYYDQSQLIHDFKHYLQLSPSKYLKLQQDICNPRP</sequence>